<evidence type="ECO:0000313" key="1">
    <source>
        <dbReference type="EMBL" id="QAZ66581.1"/>
    </source>
</evidence>
<accession>A0A4P6HHI3</accession>
<dbReference type="EMBL" id="CP026538">
    <property type="protein sequence ID" value="QAZ66581.1"/>
    <property type="molecule type" value="Genomic_DNA"/>
</dbReference>
<dbReference type="OrthoDB" id="5457808at2"/>
<dbReference type="RefSeq" id="WP_129349969.1">
    <property type="nucleotide sequence ID" value="NZ_CP026538.1"/>
</dbReference>
<evidence type="ECO:0000313" key="2">
    <source>
        <dbReference type="Proteomes" id="UP000293296"/>
    </source>
</evidence>
<proteinExistence type="predicted"/>
<dbReference type="KEGG" id="dcb:C3Y92_04715"/>
<keyword evidence="2" id="KW-1185">Reference proteome</keyword>
<gene>
    <name evidence="1" type="ORF">C3Y92_04715</name>
</gene>
<organism evidence="1 2">
    <name type="scientific">Solidesulfovibrio carbinolicus</name>
    <dbReference type="NCBI Taxonomy" id="296842"/>
    <lineage>
        <taxon>Bacteria</taxon>
        <taxon>Pseudomonadati</taxon>
        <taxon>Thermodesulfobacteriota</taxon>
        <taxon>Desulfovibrionia</taxon>
        <taxon>Desulfovibrionales</taxon>
        <taxon>Desulfovibrionaceae</taxon>
        <taxon>Solidesulfovibrio</taxon>
    </lineage>
</organism>
<protein>
    <submittedName>
        <fullName evidence="1">Uncharacterized protein</fullName>
    </submittedName>
</protein>
<name>A0A4P6HHI3_9BACT</name>
<sequence>MHMQDLHKLMQSLAEVNAKDVCEIWQAIQANKSGKHVKHDVGGWHSVDGQTFSIEIGILNSGGRMLRLHIGPDGKFDGAVLLPDMD</sequence>
<dbReference type="AlphaFoldDB" id="A0A4P6HHI3"/>
<dbReference type="Proteomes" id="UP000293296">
    <property type="component" value="Chromosome"/>
</dbReference>
<reference evidence="1 2" key="1">
    <citation type="submission" date="2018-02" db="EMBL/GenBank/DDBJ databases">
        <title>Genome sequence of Desulfovibrio carbinolicus DSM 3852.</title>
        <authorList>
            <person name="Wilbanks E."/>
            <person name="Skennerton C.T."/>
            <person name="Orphan V.J."/>
        </authorList>
    </citation>
    <scope>NUCLEOTIDE SEQUENCE [LARGE SCALE GENOMIC DNA]</scope>
    <source>
        <strain evidence="1 2">DSM 3852</strain>
    </source>
</reference>